<keyword evidence="3" id="KW-1185">Reference proteome</keyword>
<keyword evidence="2" id="KW-0808">Transferase</keyword>
<dbReference type="EC" id="2.3.-.-" evidence="2"/>
<dbReference type="CDD" id="cd04301">
    <property type="entry name" value="NAT_SF"/>
    <property type="match status" value="1"/>
</dbReference>
<dbReference type="Pfam" id="PF00583">
    <property type="entry name" value="Acetyltransf_1"/>
    <property type="match status" value="1"/>
</dbReference>
<dbReference type="Gene3D" id="3.40.630.30">
    <property type="match status" value="1"/>
</dbReference>
<dbReference type="PIRSF" id="PIRSF021278">
    <property type="entry name" value="AcuA"/>
    <property type="match status" value="1"/>
</dbReference>
<name>A0ABV8VUP6_9BACI</name>
<dbReference type="EMBL" id="JBHSDV010000003">
    <property type="protein sequence ID" value="MFC4388199.1"/>
    <property type="molecule type" value="Genomic_DNA"/>
</dbReference>
<gene>
    <name evidence="2" type="ORF">ACFOZ1_10350</name>
</gene>
<evidence type="ECO:0000313" key="2">
    <source>
        <dbReference type="EMBL" id="MFC4388199.1"/>
    </source>
</evidence>
<reference evidence="3" key="1">
    <citation type="journal article" date="2019" name="Int. J. Syst. Evol. Microbiol.">
        <title>The Global Catalogue of Microorganisms (GCM) 10K type strain sequencing project: providing services to taxonomists for standard genome sequencing and annotation.</title>
        <authorList>
            <consortium name="The Broad Institute Genomics Platform"/>
            <consortium name="The Broad Institute Genome Sequencing Center for Infectious Disease"/>
            <person name="Wu L."/>
            <person name="Ma J."/>
        </authorList>
    </citation>
    <scope>NUCLEOTIDE SEQUENCE [LARGE SCALE GENOMIC DNA]</scope>
    <source>
        <strain evidence="3">KACC 14058</strain>
    </source>
</reference>
<keyword evidence="2" id="KW-0012">Acyltransferase</keyword>
<dbReference type="GO" id="GO:0016746">
    <property type="term" value="F:acyltransferase activity"/>
    <property type="evidence" value="ECO:0007669"/>
    <property type="project" value="UniProtKB-KW"/>
</dbReference>
<protein>
    <submittedName>
        <fullName evidence="2">GNAT family N-acetyltransferase</fullName>
        <ecNumber evidence="2">2.3.-.-</ecNumber>
    </submittedName>
</protein>
<proteinExistence type="predicted"/>
<accession>A0ABV8VUP6</accession>
<evidence type="ECO:0000259" key="1">
    <source>
        <dbReference type="PROSITE" id="PS51186"/>
    </source>
</evidence>
<evidence type="ECO:0000313" key="3">
    <source>
        <dbReference type="Proteomes" id="UP001595880"/>
    </source>
</evidence>
<dbReference type="InterPro" id="IPR024699">
    <property type="entry name" value="AcuA"/>
</dbReference>
<dbReference type="InterPro" id="IPR016181">
    <property type="entry name" value="Acyl_CoA_acyltransferase"/>
</dbReference>
<dbReference type="PROSITE" id="PS51186">
    <property type="entry name" value="GNAT"/>
    <property type="match status" value="1"/>
</dbReference>
<organism evidence="2 3">
    <name type="scientific">Gracilibacillus marinus</name>
    <dbReference type="NCBI Taxonomy" id="630535"/>
    <lineage>
        <taxon>Bacteria</taxon>
        <taxon>Bacillati</taxon>
        <taxon>Bacillota</taxon>
        <taxon>Bacilli</taxon>
        <taxon>Bacillales</taxon>
        <taxon>Bacillaceae</taxon>
        <taxon>Gracilibacillus</taxon>
    </lineage>
</organism>
<dbReference type="InterPro" id="IPR000182">
    <property type="entry name" value="GNAT_dom"/>
</dbReference>
<dbReference type="RefSeq" id="WP_390199062.1">
    <property type="nucleotide sequence ID" value="NZ_JBHSDV010000003.1"/>
</dbReference>
<dbReference type="Proteomes" id="UP001595880">
    <property type="component" value="Unassembled WGS sequence"/>
</dbReference>
<feature type="domain" description="N-acetyltransferase" evidence="1">
    <location>
        <begin position="28"/>
        <end position="181"/>
    </location>
</feature>
<sequence length="207" mass="24184">MIHTKNEQMKTIKLETETIIVKGPVSSSTLSELTMHFDLCAFRPPNQQLEALKEIAELEEGRIFIVERNNTIIGYVTFLHPDPIERWSLYKKENLLELGAIEVANEYRGLHLGSTLIELAMIDPFMENYIIISTEYYWHWDLTQTKLSVWDYRKIMEKMMNAGGLRPMPTNDPEIMAHPANCLMVRIGENVSDSDRQRFDKIRFMNM</sequence>
<dbReference type="SUPFAM" id="SSF55729">
    <property type="entry name" value="Acyl-CoA N-acyltransferases (Nat)"/>
    <property type="match status" value="1"/>
</dbReference>
<comment type="caution">
    <text evidence="2">The sequence shown here is derived from an EMBL/GenBank/DDBJ whole genome shotgun (WGS) entry which is preliminary data.</text>
</comment>